<evidence type="ECO:0000256" key="2">
    <source>
        <dbReference type="ARBA" id="ARBA00022801"/>
    </source>
</evidence>
<dbReference type="SUPFAM" id="SSF53474">
    <property type="entry name" value="alpha/beta-Hydrolases"/>
    <property type="match status" value="1"/>
</dbReference>
<dbReference type="PROSITE" id="PS00941">
    <property type="entry name" value="CARBOXYLESTERASE_B_2"/>
    <property type="match status" value="1"/>
</dbReference>
<reference evidence="5 6" key="1">
    <citation type="submission" date="2019-03" db="EMBL/GenBank/DDBJ databases">
        <title>Genomic Encyclopedia of Type Strains, Phase IV (KMG-IV): sequencing the most valuable type-strain genomes for metagenomic binning, comparative biology and taxonomic classification.</title>
        <authorList>
            <person name="Goeker M."/>
        </authorList>
    </citation>
    <scope>NUCLEOTIDE SEQUENCE [LARGE SCALE GENOMIC DNA]</scope>
    <source>
        <strain evidence="5 6">DSM 103428</strain>
    </source>
</reference>
<evidence type="ECO:0000313" key="6">
    <source>
        <dbReference type="Proteomes" id="UP000295210"/>
    </source>
</evidence>
<dbReference type="InterPro" id="IPR006311">
    <property type="entry name" value="TAT_signal"/>
</dbReference>
<name>A0A4R1LA41_9BACT</name>
<dbReference type="GO" id="GO:0016787">
    <property type="term" value="F:hydrolase activity"/>
    <property type="evidence" value="ECO:0007669"/>
    <property type="project" value="UniProtKB-KW"/>
</dbReference>
<dbReference type="InterPro" id="IPR029058">
    <property type="entry name" value="AB_hydrolase_fold"/>
</dbReference>
<dbReference type="Gene3D" id="3.40.50.1820">
    <property type="entry name" value="alpha/beta hydrolase"/>
    <property type="match status" value="1"/>
</dbReference>
<dbReference type="InterPro" id="IPR019819">
    <property type="entry name" value="Carboxylesterase_B_CS"/>
</dbReference>
<dbReference type="EC" id="3.1.1.-" evidence="3"/>
<dbReference type="Proteomes" id="UP000295210">
    <property type="component" value="Unassembled WGS sequence"/>
</dbReference>
<dbReference type="InterPro" id="IPR019826">
    <property type="entry name" value="Carboxylesterase_B_AS"/>
</dbReference>
<comment type="caution">
    <text evidence="5">The sequence shown here is derived from an EMBL/GenBank/DDBJ whole genome shotgun (WGS) entry which is preliminary data.</text>
</comment>
<dbReference type="Pfam" id="PF00135">
    <property type="entry name" value="COesterase"/>
    <property type="match status" value="1"/>
</dbReference>
<accession>A0A4R1LA41</accession>
<proteinExistence type="inferred from homology"/>
<sequence>MHSTRLSRRDFLAKASFAAGSLLSARGLFGLQASSAVTVSTPSGTLKGEAVGGVRLFRGVPFARPPVGDLRFRPPQKAEHWTGSRNATQFAAAAMQWGDAGVRHSEDCLYLNVWAPEGKGPYPVYVWIHGGGFLSGRSFDPVVDGAAFAREGIVCITVAYRLGVFGFLDMEPLLGAGYAGSANNALRDIILSLEWVRDNVAAFGGDPSRVTIGGESAGAKLTDILMGIPSAEPLFHQMISESGGAERLGSRPDSAVVAKGYGDEWRRNTGQTPAALRTAAPGSLIEVQHRFIAEWPQHFPLRAEVDGHLIPQLPVKTIADGSTKGKRLLIGTNRDESALFIGPHPMGDATAAELGNMSLARFNSVFSRYQAVYPQMDHQHLLIRAITAEEYWVPSVRVAEAHVRGGGSAWMYRLDFAESSGRLKDYAYHSLDVGIVWARPHTGVANAGAEGALSRQMHQAWAAFIRGESPSAPGLLAWPRYTLAERSTMILNTVSQVQQQPQQAELRLWDEVL</sequence>
<dbReference type="EMBL" id="SMGK01000001">
    <property type="protein sequence ID" value="TCK75258.1"/>
    <property type="molecule type" value="Genomic_DNA"/>
</dbReference>
<evidence type="ECO:0000259" key="4">
    <source>
        <dbReference type="Pfam" id="PF00135"/>
    </source>
</evidence>
<dbReference type="PROSITE" id="PS51318">
    <property type="entry name" value="TAT"/>
    <property type="match status" value="1"/>
</dbReference>
<gene>
    <name evidence="5" type="ORF">C7378_0238</name>
</gene>
<comment type="similarity">
    <text evidence="1 3">Belongs to the type-B carboxylesterase/lipase family.</text>
</comment>
<organism evidence="5 6">
    <name type="scientific">Acidipila rosea</name>
    <dbReference type="NCBI Taxonomy" id="768535"/>
    <lineage>
        <taxon>Bacteria</taxon>
        <taxon>Pseudomonadati</taxon>
        <taxon>Acidobacteriota</taxon>
        <taxon>Terriglobia</taxon>
        <taxon>Terriglobales</taxon>
        <taxon>Acidobacteriaceae</taxon>
        <taxon>Acidipila</taxon>
    </lineage>
</organism>
<dbReference type="AlphaFoldDB" id="A0A4R1LA41"/>
<dbReference type="InterPro" id="IPR002018">
    <property type="entry name" value="CarbesteraseB"/>
</dbReference>
<dbReference type="PANTHER" id="PTHR11559">
    <property type="entry name" value="CARBOXYLESTERASE"/>
    <property type="match status" value="1"/>
</dbReference>
<dbReference type="RefSeq" id="WP_243647973.1">
    <property type="nucleotide sequence ID" value="NZ_SMGK01000001.1"/>
</dbReference>
<evidence type="ECO:0000256" key="1">
    <source>
        <dbReference type="ARBA" id="ARBA00005964"/>
    </source>
</evidence>
<dbReference type="InterPro" id="IPR050309">
    <property type="entry name" value="Type-B_Carboxylest/Lipase"/>
</dbReference>
<feature type="domain" description="Carboxylesterase type B" evidence="4">
    <location>
        <begin position="37"/>
        <end position="509"/>
    </location>
</feature>
<keyword evidence="2 3" id="KW-0378">Hydrolase</keyword>
<keyword evidence="6" id="KW-1185">Reference proteome</keyword>
<dbReference type="PROSITE" id="PS00122">
    <property type="entry name" value="CARBOXYLESTERASE_B_1"/>
    <property type="match status" value="1"/>
</dbReference>
<protein>
    <recommendedName>
        <fullName evidence="3">Carboxylic ester hydrolase</fullName>
        <ecNumber evidence="3">3.1.1.-</ecNumber>
    </recommendedName>
</protein>
<evidence type="ECO:0000313" key="5">
    <source>
        <dbReference type="EMBL" id="TCK75258.1"/>
    </source>
</evidence>
<evidence type="ECO:0000256" key="3">
    <source>
        <dbReference type="RuleBase" id="RU361235"/>
    </source>
</evidence>